<dbReference type="SMART" id="SM00347">
    <property type="entry name" value="HTH_MARR"/>
    <property type="match status" value="1"/>
</dbReference>
<keyword evidence="6" id="KW-1185">Reference proteome</keyword>
<dbReference type="PANTHER" id="PTHR42756">
    <property type="entry name" value="TRANSCRIPTIONAL REGULATOR, MARR"/>
    <property type="match status" value="1"/>
</dbReference>
<evidence type="ECO:0000256" key="2">
    <source>
        <dbReference type="ARBA" id="ARBA00023125"/>
    </source>
</evidence>
<comment type="caution">
    <text evidence="5">The sequence shown here is derived from an EMBL/GenBank/DDBJ whole genome shotgun (WGS) entry which is preliminary data.</text>
</comment>
<dbReference type="Proteomes" id="UP000632454">
    <property type="component" value="Unassembled WGS sequence"/>
</dbReference>
<name>A0ABQ1U3B3_9NOCA</name>
<keyword evidence="3" id="KW-0804">Transcription</keyword>
<sequence length="180" mass="20055">MRYLFSVTLTHPQPALSASVSEEQTFDVLVDFLNRLLCTTEVDALDSMMNTEISFSHFRTLMILSGRGRALSLNELGDALHLSLAAAGRNVDKLVGLGLVDRREDSQDRRVKRVSLTDEGHAMVSAHLDNKEDQFRSFVGRLPEELRDGLHSVLNSIVSGDYLSESDPVFVHRKSQKVNG</sequence>
<dbReference type="PANTHER" id="PTHR42756:SF1">
    <property type="entry name" value="TRANSCRIPTIONAL REPRESSOR OF EMRAB OPERON"/>
    <property type="match status" value="1"/>
</dbReference>
<evidence type="ECO:0000313" key="5">
    <source>
        <dbReference type="EMBL" id="GGF08788.1"/>
    </source>
</evidence>
<organism evidence="5 6">
    <name type="scientific">Williamsia phyllosphaerae</name>
    <dbReference type="NCBI Taxonomy" id="885042"/>
    <lineage>
        <taxon>Bacteria</taxon>
        <taxon>Bacillati</taxon>
        <taxon>Actinomycetota</taxon>
        <taxon>Actinomycetes</taxon>
        <taxon>Mycobacteriales</taxon>
        <taxon>Nocardiaceae</taxon>
        <taxon>Williamsia</taxon>
    </lineage>
</organism>
<dbReference type="InterPro" id="IPR000835">
    <property type="entry name" value="HTH_MarR-typ"/>
</dbReference>
<protein>
    <recommendedName>
        <fullName evidence="4">HTH marR-type domain-containing protein</fullName>
    </recommendedName>
</protein>
<dbReference type="Gene3D" id="1.10.10.10">
    <property type="entry name" value="Winged helix-like DNA-binding domain superfamily/Winged helix DNA-binding domain"/>
    <property type="match status" value="1"/>
</dbReference>
<accession>A0ABQ1U3B3</accession>
<proteinExistence type="predicted"/>
<evidence type="ECO:0000259" key="4">
    <source>
        <dbReference type="PROSITE" id="PS50995"/>
    </source>
</evidence>
<evidence type="ECO:0000256" key="1">
    <source>
        <dbReference type="ARBA" id="ARBA00023015"/>
    </source>
</evidence>
<dbReference type="InterPro" id="IPR023187">
    <property type="entry name" value="Tscrpt_reg_MarR-type_CS"/>
</dbReference>
<dbReference type="Pfam" id="PF12802">
    <property type="entry name" value="MarR_2"/>
    <property type="match status" value="1"/>
</dbReference>
<evidence type="ECO:0000313" key="6">
    <source>
        <dbReference type="Proteomes" id="UP000632454"/>
    </source>
</evidence>
<dbReference type="InterPro" id="IPR036390">
    <property type="entry name" value="WH_DNA-bd_sf"/>
</dbReference>
<gene>
    <name evidence="5" type="ORF">GCM10007298_00870</name>
</gene>
<dbReference type="PROSITE" id="PS50995">
    <property type="entry name" value="HTH_MARR_2"/>
    <property type="match status" value="1"/>
</dbReference>
<dbReference type="PROSITE" id="PS01117">
    <property type="entry name" value="HTH_MARR_1"/>
    <property type="match status" value="1"/>
</dbReference>
<reference evidence="6" key="1">
    <citation type="journal article" date="2019" name="Int. J. Syst. Evol. Microbiol.">
        <title>The Global Catalogue of Microorganisms (GCM) 10K type strain sequencing project: providing services to taxonomists for standard genome sequencing and annotation.</title>
        <authorList>
            <consortium name="The Broad Institute Genomics Platform"/>
            <consortium name="The Broad Institute Genome Sequencing Center for Infectious Disease"/>
            <person name="Wu L."/>
            <person name="Ma J."/>
        </authorList>
    </citation>
    <scope>NUCLEOTIDE SEQUENCE [LARGE SCALE GENOMIC DNA]</scope>
    <source>
        <strain evidence="6">CCM 7855</strain>
    </source>
</reference>
<dbReference type="SUPFAM" id="SSF46785">
    <property type="entry name" value="Winged helix' DNA-binding domain"/>
    <property type="match status" value="1"/>
</dbReference>
<evidence type="ECO:0000256" key="3">
    <source>
        <dbReference type="ARBA" id="ARBA00023163"/>
    </source>
</evidence>
<keyword evidence="1" id="KW-0805">Transcription regulation</keyword>
<dbReference type="PRINTS" id="PR00598">
    <property type="entry name" value="HTHMARR"/>
</dbReference>
<feature type="domain" description="HTH marR-type" evidence="4">
    <location>
        <begin position="22"/>
        <end position="159"/>
    </location>
</feature>
<dbReference type="EMBL" id="BMCS01000001">
    <property type="protein sequence ID" value="GGF08788.1"/>
    <property type="molecule type" value="Genomic_DNA"/>
</dbReference>
<keyword evidence="2" id="KW-0238">DNA-binding</keyword>
<dbReference type="InterPro" id="IPR036388">
    <property type="entry name" value="WH-like_DNA-bd_sf"/>
</dbReference>